<evidence type="ECO:0000313" key="1">
    <source>
        <dbReference type="EMBL" id="CEK51085.1"/>
    </source>
</evidence>
<protein>
    <submittedName>
        <fullName evidence="1">Uncharacterized protein</fullName>
    </submittedName>
</protein>
<reference evidence="1" key="1">
    <citation type="submission" date="2014-12" db="EMBL/GenBank/DDBJ databases">
        <title>Insight into the proteome of Arion vulgaris.</title>
        <authorList>
            <person name="Aradska J."/>
            <person name="Bulat T."/>
            <person name="Smidak R."/>
            <person name="Sarate P."/>
            <person name="Gangsoo J."/>
            <person name="Sialana F."/>
            <person name="Bilban M."/>
            <person name="Lubec G."/>
        </authorList>
    </citation>
    <scope>NUCLEOTIDE SEQUENCE</scope>
    <source>
        <tissue evidence="1">Skin</tissue>
    </source>
</reference>
<gene>
    <name evidence="1" type="primary">ORF12443</name>
</gene>
<name>A0A0B6Y6G5_9EUPU</name>
<dbReference type="AlphaFoldDB" id="A0A0B6Y6G5"/>
<proteinExistence type="predicted"/>
<dbReference type="EMBL" id="HACG01004220">
    <property type="protein sequence ID" value="CEK51085.1"/>
    <property type="molecule type" value="Transcribed_RNA"/>
</dbReference>
<accession>A0A0B6Y6G5</accession>
<sequence length="53" mass="6041">MYELACPSNNSKTEQYVMEVHLIIPQWKSVACAAGTTISVEGKYIEVFFFIPR</sequence>
<organism evidence="1">
    <name type="scientific">Arion vulgaris</name>
    <dbReference type="NCBI Taxonomy" id="1028688"/>
    <lineage>
        <taxon>Eukaryota</taxon>
        <taxon>Metazoa</taxon>
        <taxon>Spiralia</taxon>
        <taxon>Lophotrochozoa</taxon>
        <taxon>Mollusca</taxon>
        <taxon>Gastropoda</taxon>
        <taxon>Heterobranchia</taxon>
        <taxon>Euthyneura</taxon>
        <taxon>Panpulmonata</taxon>
        <taxon>Eupulmonata</taxon>
        <taxon>Stylommatophora</taxon>
        <taxon>Helicina</taxon>
        <taxon>Arionoidea</taxon>
        <taxon>Arionidae</taxon>
        <taxon>Arion</taxon>
    </lineage>
</organism>